<dbReference type="OrthoDB" id="3972168at2759"/>
<evidence type="ECO:0000259" key="10">
    <source>
        <dbReference type="PROSITE" id="PS50967"/>
    </source>
</evidence>
<accession>A0A1E5RF30</accession>
<keyword evidence="6 11" id="KW-0269">Exonuclease</keyword>
<evidence type="ECO:0000256" key="2">
    <source>
        <dbReference type="ARBA" id="ARBA00022552"/>
    </source>
</evidence>
<dbReference type="InterPro" id="IPR049559">
    <property type="entry name" value="Rrp6p-like_exo"/>
</dbReference>
<dbReference type="Pfam" id="PF00570">
    <property type="entry name" value="HRDC"/>
    <property type="match status" value="1"/>
</dbReference>
<proteinExistence type="inferred from homology"/>
<dbReference type="SUPFAM" id="SSF47819">
    <property type="entry name" value="HRDC-like"/>
    <property type="match status" value="1"/>
</dbReference>
<comment type="similarity">
    <text evidence="8">Belongs to the exosome component 10/RRP6 family.</text>
</comment>
<dbReference type="SMART" id="SM00341">
    <property type="entry name" value="HRDC"/>
    <property type="match status" value="1"/>
</dbReference>
<dbReference type="Proteomes" id="UP000095728">
    <property type="component" value="Unassembled WGS sequence"/>
</dbReference>
<dbReference type="GO" id="GO:0003727">
    <property type="term" value="F:single-stranded RNA binding"/>
    <property type="evidence" value="ECO:0007669"/>
    <property type="project" value="TreeGrafter"/>
</dbReference>
<keyword evidence="3" id="KW-0540">Nuclease</keyword>
<dbReference type="GO" id="GO:0071036">
    <property type="term" value="P:nuclear polyadenylation-dependent snoRNA catabolic process"/>
    <property type="evidence" value="ECO:0007669"/>
    <property type="project" value="TreeGrafter"/>
</dbReference>
<dbReference type="InterPro" id="IPR012337">
    <property type="entry name" value="RNaseH-like_sf"/>
</dbReference>
<dbReference type="FunFam" id="3.30.420.10:FF:000059">
    <property type="entry name" value="Exosome complex exonuclease Rrp6"/>
    <property type="match status" value="1"/>
</dbReference>
<evidence type="ECO:0000256" key="3">
    <source>
        <dbReference type="ARBA" id="ARBA00022722"/>
    </source>
</evidence>
<dbReference type="GO" id="GO:0071044">
    <property type="term" value="P:histone mRNA catabolic process"/>
    <property type="evidence" value="ECO:0007669"/>
    <property type="project" value="TreeGrafter"/>
</dbReference>
<evidence type="ECO:0000256" key="6">
    <source>
        <dbReference type="ARBA" id="ARBA00022839"/>
    </source>
</evidence>
<dbReference type="GO" id="GO:0071035">
    <property type="term" value="P:nuclear polyadenylation-dependent rRNA catabolic process"/>
    <property type="evidence" value="ECO:0007669"/>
    <property type="project" value="TreeGrafter"/>
</dbReference>
<evidence type="ECO:0000256" key="8">
    <source>
        <dbReference type="ARBA" id="ARBA00043957"/>
    </source>
</evidence>
<evidence type="ECO:0000313" key="11">
    <source>
        <dbReference type="EMBL" id="OEJ85486.1"/>
    </source>
</evidence>
<evidence type="ECO:0000256" key="7">
    <source>
        <dbReference type="ARBA" id="ARBA00023242"/>
    </source>
</evidence>
<dbReference type="InterPro" id="IPR002121">
    <property type="entry name" value="HRDC_dom"/>
</dbReference>
<evidence type="ECO:0000256" key="9">
    <source>
        <dbReference type="SAM" id="MobiDB-lite"/>
    </source>
</evidence>
<dbReference type="SUPFAM" id="SSF53098">
    <property type="entry name" value="Ribonuclease H-like"/>
    <property type="match status" value="1"/>
</dbReference>
<dbReference type="InterPro" id="IPR045092">
    <property type="entry name" value="Rrp6-like"/>
</dbReference>
<reference evidence="12" key="1">
    <citation type="journal article" date="2016" name="Genome Announc.">
        <title>Genome sequences of three species of Hanseniaspora isolated from spontaneous wine fermentations.</title>
        <authorList>
            <person name="Sternes P.R."/>
            <person name="Lee D."/>
            <person name="Kutyna D.R."/>
            <person name="Borneman A.R."/>
        </authorList>
    </citation>
    <scope>NUCLEOTIDE SEQUENCE [LARGE SCALE GENOMIC DNA]</scope>
    <source>
        <strain evidence="12">AWRI3579</strain>
    </source>
</reference>
<comment type="caution">
    <text evidence="11">The sequence shown here is derived from an EMBL/GenBank/DDBJ whole genome shotgun (WGS) entry which is preliminary data.</text>
</comment>
<dbReference type="PROSITE" id="PS50967">
    <property type="entry name" value="HRDC"/>
    <property type="match status" value="1"/>
</dbReference>
<dbReference type="InterPro" id="IPR044876">
    <property type="entry name" value="HRDC_dom_sf"/>
</dbReference>
<evidence type="ECO:0000256" key="1">
    <source>
        <dbReference type="ARBA" id="ARBA00004123"/>
    </source>
</evidence>
<dbReference type="AlphaFoldDB" id="A0A1E5RF30"/>
<dbReference type="GO" id="GO:0005730">
    <property type="term" value="C:nucleolus"/>
    <property type="evidence" value="ECO:0007669"/>
    <property type="project" value="TreeGrafter"/>
</dbReference>
<keyword evidence="12" id="KW-1185">Reference proteome</keyword>
<feature type="domain" description="HRDC" evidence="10">
    <location>
        <begin position="439"/>
        <end position="519"/>
    </location>
</feature>
<keyword evidence="4" id="KW-0378">Hydrolase</keyword>
<dbReference type="InParanoid" id="A0A1E5RF30"/>
<dbReference type="PANTHER" id="PTHR12124">
    <property type="entry name" value="POLYMYOSITIS/SCLERODERMA AUTOANTIGEN-RELATED"/>
    <property type="match status" value="1"/>
</dbReference>
<comment type="subcellular location">
    <subcellularLocation>
        <location evidence="1">Nucleus</location>
    </subcellularLocation>
</comment>
<dbReference type="GO" id="GO:0000175">
    <property type="term" value="F:3'-5'-RNA exonuclease activity"/>
    <property type="evidence" value="ECO:0007669"/>
    <property type="project" value="InterPro"/>
</dbReference>
<dbReference type="GO" id="GO:0071038">
    <property type="term" value="P:TRAMP-dependent tRNA surveillance pathway"/>
    <property type="evidence" value="ECO:0007669"/>
    <property type="project" value="TreeGrafter"/>
</dbReference>
<dbReference type="GO" id="GO:0071039">
    <property type="term" value="P:nuclear polyadenylation-dependent CUT catabolic process"/>
    <property type="evidence" value="ECO:0007669"/>
    <property type="project" value="TreeGrafter"/>
</dbReference>
<dbReference type="Gene3D" id="3.30.420.10">
    <property type="entry name" value="Ribonuclease H-like superfamily/Ribonuclease H"/>
    <property type="match status" value="1"/>
</dbReference>
<dbReference type="InterPro" id="IPR012588">
    <property type="entry name" value="Exosome-assoc_fac_Rrp6_N"/>
</dbReference>
<feature type="region of interest" description="Disordered" evidence="9">
    <location>
        <begin position="703"/>
        <end position="750"/>
    </location>
</feature>
<dbReference type="GO" id="GO:0000467">
    <property type="term" value="P:exonucleolytic trimming to generate mature 3'-end of 5.8S rRNA from tricistronic rRNA transcript (SSU-rRNA, 5.8S rRNA, LSU-rRNA)"/>
    <property type="evidence" value="ECO:0007669"/>
    <property type="project" value="InterPro"/>
</dbReference>
<evidence type="ECO:0000256" key="4">
    <source>
        <dbReference type="ARBA" id="ARBA00022801"/>
    </source>
</evidence>
<dbReference type="Pfam" id="PF08066">
    <property type="entry name" value="PMC2NT"/>
    <property type="match status" value="1"/>
</dbReference>
<keyword evidence="5" id="KW-0271">Exosome</keyword>
<gene>
    <name evidence="11" type="ORF">AWRI3579_g1819</name>
</gene>
<protein>
    <submittedName>
        <fullName evidence="11">Exosome complex exonuclease RRP6</fullName>
    </submittedName>
</protein>
<evidence type="ECO:0000313" key="12">
    <source>
        <dbReference type="Proteomes" id="UP000095728"/>
    </source>
</evidence>
<dbReference type="GO" id="GO:0071040">
    <property type="term" value="P:nuclear polyadenylation-dependent antisense transcript catabolic process"/>
    <property type="evidence" value="ECO:0007669"/>
    <property type="project" value="TreeGrafter"/>
</dbReference>
<dbReference type="GO" id="GO:0071051">
    <property type="term" value="P:poly(A)-dependent snoRNA 3'-end processing"/>
    <property type="evidence" value="ECO:0007669"/>
    <property type="project" value="TreeGrafter"/>
</dbReference>
<sequence>MSTPKREVGGLLTQVTSLVKTTTALANQDIEFHCAVQPAVQDAVETTKERIVGLLNDLFLNIDEQSDAVAFDEGLSINDSWRQVGDALDTVLEKSDKYIDEIKRARNSLISEQNLQYLDDSVNSKLNSTRKRIAKPQLGFATPVDNTETGPFKPRLRAKPHALKSLQDSLVLIPAEEGIPEHYGNPYEYEIMNQEYRSSLLEKSEPIQSTDWSSTSGLWVDSVTTLNSMIESLKAHTEIAVDLEHHSLRSYYGITCLMQISTRDQDYLVDTIALRDNLQELNEVFCNPSITKVLHGAFMDIIWLQRDLGLYVVGLFDTYHASRALGFPKHGLAYLLETFAHFKTSKKYQLADWRVRPLTDPLLAYARSDTHFLLNIFDQLKNMLVEKGKMSEVLYESRGVARRRFEYNKYRPKVMSGNVYCTEERATPWKSLMNNYNIAYELEPLVINLFEWRDTVARREDESPAFVMPNQTLVTLVSAKPVDAAGVLSVSAVVPDYVRTNAKSLANIVKNALKLISSGASAGKSLAMEPVSFSEKSNVVSRETVEYFSTLFASLKKDDLSEIGKLPGAQNLFENASKFFGDSGFWSNDFVSYNTTKKVIVNEQEKEDRKSEMYEAFGADDERLVFEKPPVAAEDVHHFEAPPAEQSKPEIAQVQPQVKENKDDIVVLRSRNVQNQKKPNKHTDTFATDDVIPVDYEKLENVMEASKNSRRAPNKKRSFDPYAVENEGPKAYSKRHKPSAGKNVSFKQKK</sequence>
<dbReference type="PANTHER" id="PTHR12124:SF47">
    <property type="entry name" value="EXOSOME COMPONENT 10"/>
    <property type="match status" value="1"/>
</dbReference>
<organism evidence="11 12">
    <name type="scientific">Hanseniaspora osmophila</name>
    <dbReference type="NCBI Taxonomy" id="56408"/>
    <lineage>
        <taxon>Eukaryota</taxon>
        <taxon>Fungi</taxon>
        <taxon>Dikarya</taxon>
        <taxon>Ascomycota</taxon>
        <taxon>Saccharomycotina</taxon>
        <taxon>Saccharomycetes</taxon>
        <taxon>Saccharomycodales</taxon>
        <taxon>Saccharomycodaceae</taxon>
        <taxon>Hanseniaspora</taxon>
    </lineage>
</organism>
<dbReference type="CDD" id="cd06147">
    <property type="entry name" value="Rrp6p_like_exo"/>
    <property type="match status" value="1"/>
</dbReference>
<dbReference type="Gene3D" id="1.10.150.80">
    <property type="entry name" value="HRDC domain"/>
    <property type="match status" value="1"/>
</dbReference>
<dbReference type="InterPro" id="IPR010997">
    <property type="entry name" value="HRDC-like_sf"/>
</dbReference>
<dbReference type="EMBL" id="LPNM01000007">
    <property type="protein sequence ID" value="OEJ85486.1"/>
    <property type="molecule type" value="Genomic_DNA"/>
</dbReference>
<dbReference type="FunCoup" id="A0A1E5RF30">
    <property type="interactions" value="1042"/>
</dbReference>
<dbReference type="GO" id="GO:0071037">
    <property type="term" value="P:nuclear polyadenylation-dependent snRNA catabolic process"/>
    <property type="evidence" value="ECO:0007669"/>
    <property type="project" value="TreeGrafter"/>
</dbReference>
<dbReference type="SMART" id="SM00474">
    <property type="entry name" value="35EXOc"/>
    <property type="match status" value="1"/>
</dbReference>
<dbReference type="InterPro" id="IPR002562">
    <property type="entry name" value="3'-5'_exonuclease_dom"/>
</dbReference>
<dbReference type="GO" id="GO:0000166">
    <property type="term" value="F:nucleotide binding"/>
    <property type="evidence" value="ECO:0007669"/>
    <property type="project" value="InterPro"/>
</dbReference>
<dbReference type="Pfam" id="PF01612">
    <property type="entry name" value="DNA_pol_A_exo1"/>
    <property type="match status" value="1"/>
</dbReference>
<dbReference type="GO" id="GO:0000176">
    <property type="term" value="C:nuclear exosome (RNase complex)"/>
    <property type="evidence" value="ECO:0007669"/>
    <property type="project" value="InterPro"/>
</dbReference>
<evidence type="ECO:0000256" key="5">
    <source>
        <dbReference type="ARBA" id="ARBA00022835"/>
    </source>
</evidence>
<keyword evidence="2" id="KW-0698">rRNA processing</keyword>
<dbReference type="InterPro" id="IPR036397">
    <property type="entry name" value="RNaseH_sf"/>
</dbReference>
<keyword evidence="7" id="KW-0539">Nucleus</keyword>
<dbReference type="STRING" id="56408.A0A1E5RF30"/>
<name>A0A1E5RF30_9ASCO</name>